<evidence type="ECO:0008006" key="5">
    <source>
        <dbReference type="Google" id="ProtNLM"/>
    </source>
</evidence>
<gene>
    <name evidence="3" type="ORF">DGD08_03245</name>
</gene>
<dbReference type="EMBL" id="DPIY01000004">
    <property type="protein sequence ID" value="HCT56210.1"/>
    <property type="molecule type" value="Genomic_DNA"/>
</dbReference>
<keyword evidence="2" id="KW-0812">Transmembrane</keyword>
<keyword evidence="2" id="KW-0472">Membrane</keyword>
<reference evidence="3 4" key="1">
    <citation type="journal article" date="2018" name="Nat. Biotechnol.">
        <title>A standardized bacterial taxonomy based on genome phylogeny substantially revises the tree of life.</title>
        <authorList>
            <person name="Parks D.H."/>
            <person name="Chuvochina M."/>
            <person name="Waite D.W."/>
            <person name="Rinke C."/>
            <person name="Skarshewski A."/>
            <person name="Chaumeil P.A."/>
            <person name="Hugenholtz P."/>
        </authorList>
    </citation>
    <scope>NUCLEOTIDE SEQUENCE [LARGE SCALE GENOMIC DNA]</scope>
    <source>
        <strain evidence="3">UBA8844</strain>
    </source>
</reference>
<keyword evidence="2" id="KW-1133">Transmembrane helix</keyword>
<dbReference type="AlphaFoldDB" id="A0A3D4V531"/>
<sequence length="130" mass="14424">MRGCAHGDRHDALDRSAPVMARARRTKSTLKGRSIVAISLGLFVAVTAIVVWRRSVGVGTARDMQRMEAERRALRSERITLENELRRAMGRRQVVQEAERRLGMHVATEAQTRFLAEGARSATPTDSGTP</sequence>
<feature type="coiled-coil region" evidence="1">
    <location>
        <begin position="64"/>
        <end position="91"/>
    </location>
</feature>
<proteinExistence type="predicted"/>
<evidence type="ECO:0000313" key="3">
    <source>
        <dbReference type="EMBL" id="HCT56210.1"/>
    </source>
</evidence>
<evidence type="ECO:0000313" key="4">
    <source>
        <dbReference type="Proteomes" id="UP000264071"/>
    </source>
</evidence>
<keyword evidence="1" id="KW-0175">Coiled coil</keyword>
<name>A0A3D4V531_9BACT</name>
<feature type="transmembrane region" description="Helical" evidence="2">
    <location>
        <begin position="34"/>
        <end position="52"/>
    </location>
</feature>
<protein>
    <recommendedName>
        <fullName evidence="5">Cell division protein FtsL</fullName>
    </recommendedName>
</protein>
<organism evidence="3 4">
    <name type="scientific">Gemmatimonas aurantiaca</name>
    <dbReference type="NCBI Taxonomy" id="173480"/>
    <lineage>
        <taxon>Bacteria</taxon>
        <taxon>Pseudomonadati</taxon>
        <taxon>Gemmatimonadota</taxon>
        <taxon>Gemmatimonadia</taxon>
        <taxon>Gemmatimonadales</taxon>
        <taxon>Gemmatimonadaceae</taxon>
        <taxon>Gemmatimonas</taxon>
    </lineage>
</organism>
<accession>A0A3D4V531</accession>
<dbReference type="Proteomes" id="UP000264071">
    <property type="component" value="Unassembled WGS sequence"/>
</dbReference>
<evidence type="ECO:0000256" key="2">
    <source>
        <dbReference type="SAM" id="Phobius"/>
    </source>
</evidence>
<evidence type="ECO:0000256" key="1">
    <source>
        <dbReference type="SAM" id="Coils"/>
    </source>
</evidence>
<comment type="caution">
    <text evidence="3">The sequence shown here is derived from an EMBL/GenBank/DDBJ whole genome shotgun (WGS) entry which is preliminary data.</text>
</comment>